<dbReference type="InterPro" id="IPR000182">
    <property type="entry name" value="GNAT_dom"/>
</dbReference>
<dbReference type="PANTHER" id="PTHR45910">
    <property type="entry name" value="N-ALPHA-ACETYLTRANSFERASE 20"/>
    <property type="match status" value="1"/>
</dbReference>
<dbReference type="EMBL" id="VJMJ01000272">
    <property type="protein sequence ID" value="KAF0724372.1"/>
    <property type="molecule type" value="Genomic_DNA"/>
</dbReference>
<sequence>MTSTRKFRCDDLFRFNNVNLDVLTETYNMSFYLQYLTKWPDYFLLQEDPNGTMMGYIMGKAEGKGENWHGHVTAVTVAPEFRRLGLAKNLMDYLENVSIELYDGYFVDLFVRVSNALAIGMYEKFGYSVYRRVIGYYSGDDDGEDAFDMRKALPRDKEEKSIIPLPYPVMPDSLMD</sequence>
<keyword evidence="1" id="KW-0808">Transferase</keyword>
<gene>
    <name evidence="5" type="ORF">Ae201684_016914</name>
</gene>
<dbReference type="FunFam" id="3.40.630.30:FF:000034">
    <property type="entry name" value="N-alpha-acetyltransferase 20"/>
    <property type="match status" value="1"/>
</dbReference>
<feature type="domain" description="N-acetyltransferase" evidence="4">
    <location>
        <begin position="2"/>
        <end position="154"/>
    </location>
</feature>
<evidence type="ECO:0000256" key="2">
    <source>
        <dbReference type="ARBA" id="ARBA00023315"/>
    </source>
</evidence>
<dbReference type="GO" id="GO:0004596">
    <property type="term" value="F:protein-N-terminal amino-acid acetyltransferase activity"/>
    <property type="evidence" value="ECO:0007669"/>
    <property type="project" value="TreeGrafter"/>
</dbReference>
<evidence type="ECO:0000256" key="3">
    <source>
        <dbReference type="ARBA" id="ARBA00025786"/>
    </source>
</evidence>
<name>A0A6G0WDH1_9STRA</name>
<evidence type="ECO:0000259" key="4">
    <source>
        <dbReference type="PROSITE" id="PS51186"/>
    </source>
</evidence>
<dbReference type="InterPro" id="IPR016181">
    <property type="entry name" value="Acyl_CoA_acyltransferase"/>
</dbReference>
<dbReference type="PROSITE" id="PS51186">
    <property type="entry name" value="GNAT"/>
    <property type="match status" value="1"/>
</dbReference>
<proteinExistence type="inferred from homology"/>
<dbReference type="CDD" id="cd04301">
    <property type="entry name" value="NAT_SF"/>
    <property type="match status" value="1"/>
</dbReference>
<dbReference type="AlphaFoldDB" id="A0A6G0WDH1"/>
<dbReference type="GO" id="GO:0031416">
    <property type="term" value="C:NatB complex"/>
    <property type="evidence" value="ECO:0007669"/>
    <property type="project" value="TreeGrafter"/>
</dbReference>
<reference evidence="5 6" key="1">
    <citation type="submission" date="2019-07" db="EMBL/GenBank/DDBJ databases">
        <title>Genomics analysis of Aphanomyces spp. identifies a new class of oomycete effector associated with host adaptation.</title>
        <authorList>
            <person name="Gaulin E."/>
        </authorList>
    </citation>
    <scope>NUCLEOTIDE SEQUENCE [LARGE SCALE GENOMIC DNA]</scope>
    <source>
        <strain evidence="5 6">ATCC 201684</strain>
    </source>
</reference>
<evidence type="ECO:0000313" key="5">
    <source>
        <dbReference type="EMBL" id="KAF0724372.1"/>
    </source>
</evidence>
<keyword evidence="6" id="KW-1185">Reference proteome</keyword>
<dbReference type="Pfam" id="PF00583">
    <property type="entry name" value="Acetyltransf_1"/>
    <property type="match status" value="1"/>
</dbReference>
<dbReference type="SUPFAM" id="SSF55729">
    <property type="entry name" value="Acyl-CoA N-acyltransferases (Nat)"/>
    <property type="match status" value="1"/>
</dbReference>
<dbReference type="VEuPathDB" id="FungiDB:AeMF1_016110"/>
<keyword evidence="2" id="KW-0012">Acyltransferase</keyword>
<dbReference type="Proteomes" id="UP000481153">
    <property type="component" value="Unassembled WGS sequence"/>
</dbReference>
<dbReference type="Gene3D" id="3.40.630.30">
    <property type="match status" value="1"/>
</dbReference>
<evidence type="ECO:0000256" key="1">
    <source>
        <dbReference type="ARBA" id="ARBA00022679"/>
    </source>
</evidence>
<protein>
    <recommendedName>
        <fullName evidence="4">N-acetyltransferase domain-containing protein</fullName>
    </recommendedName>
</protein>
<comment type="similarity">
    <text evidence="3">Belongs to the acetyltransferase family. ARD1 subfamily.</text>
</comment>
<comment type="caution">
    <text evidence="5">The sequence shown here is derived from an EMBL/GenBank/DDBJ whole genome shotgun (WGS) entry which is preliminary data.</text>
</comment>
<dbReference type="InterPro" id="IPR051646">
    <property type="entry name" value="NatB_acetyltransferase_subunit"/>
</dbReference>
<evidence type="ECO:0000313" key="6">
    <source>
        <dbReference type="Proteomes" id="UP000481153"/>
    </source>
</evidence>
<organism evidence="5 6">
    <name type="scientific">Aphanomyces euteiches</name>
    <dbReference type="NCBI Taxonomy" id="100861"/>
    <lineage>
        <taxon>Eukaryota</taxon>
        <taxon>Sar</taxon>
        <taxon>Stramenopiles</taxon>
        <taxon>Oomycota</taxon>
        <taxon>Saprolegniomycetes</taxon>
        <taxon>Saprolegniales</taxon>
        <taxon>Verrucalvaceae</taxon>
        <taxon>Aphanomyces</taxon>
    </lineage>
</organism>
<accession>A0A6G0WDH1</accession>
<dbReference type="PANTHER" id="PTHR45910:SF1">
    <property type="entry name" value="N-ALPHA-ACETYLTRANSFERASE 20"/>
    <property type="match status" value="1"/>
</dbReference>